<organism evidence="3 4">
    <name type="scientific">Stecheria intestinalis</name>
    <dbReference type="NCBI Taxonomy" id="2606630"/>
    <lineage>
        <taxon>Bacteria</taxon>
        <taxon>Bacillati</taxon>
        <taxon>Bacillota</taxon>
        <taxon>Erysipelotrichia</taxon>
        <taxon>Erysipelotrichales</taxon>
        <taxon>Erysipelotrichaceae</taxon>
        <taxon>Stecheria</taxon>
    </lineage>
</organism>
<dbReference type="Proteomes" id="UP000461880">
    <property type="component" value="Unassembled WGS sequence"/>
</dbReference>
<dbReference type="GO" id="GO:0016758">
    <property type="term" value="F:hexosyltransferase activity"/>
    <property type="evidence" value="ECO:0007669"/>
    <property type="project" value="TreeGrafter"/>
</dbReference>
<dbReference type="Gene3D" id="3.40.50.2000">
    <property type="entry name" value="Glycogen Phosphorylase B"/>
    <property type="match status" value="2"/>
</dbReference>
<feature type="domain" description="Glycosyltransferase subfamily 4-like N-terminal" evidence="2">
    <location>
        <begin position="73"/>
        <end position="214"/>
    </location>
</feature>
<evidence type="ECO:0000259" key="2">
    <source>
        <dbReference type="Pfam" id="PF13439"/>
    </source>
</evidence>
<name>A0A7X2NRM2_9FIRM</name>
<dbReference type="Pfam" id="PF13439">
    <property type="entry name" value="Glyco_transf_4"/>
    <property type="match status" value="1"/>
</dbReference>
<dbReference type="RefSeq" id="WP_105303477.1">
    <property type="nucleotide sequence ID" value="NZ_VUMN01000007.1"/>
</dbReference>
<dbReference type="InterPro" id="IPR028098">
    <property type="entry name" value="Glyco_trans_4-like_N"/>
</dbReference>
<dbReference type="EMBL" id="VUMN01000007">
    <property type="protein sequence ID" value="MSS58153.1"/>
    <property type="molecule type" value="Genomic_DNA"/>
</dbReference>
<dbReference type="PANTHER" id="PTHR45947:SF3">
    <property type="entry name" value="SULFOQUINOVOSYL TRANSFERASE SQD2"/>
    <property type="match status" value="1"/>
</dbReference>
<evidence type="ECO:0000313" key="4">
    <source>
        <dbReference type="Proteomes" id="UP000461880"/>
    </source>
</evidence>
<accession>A0A7X2NRM2</accession>
<gene>
    <name evidence="3" type="ORF">FYJ51_04455</name>
</gene>
<comment type="caution">
    <text evidence="3">The sequence shown here is derived from an EMBL/GenBank/DDBJ whole genome shotgun (WGS) entry which is preliminary data.</text>
</comment>
<sequence length="404" mass="45501">MRAAFVNSIIGTGSTGRIVYQLSKIPGVQGRIYYGRKENHTDADAFRVTKFMGNAEHAVFTFLSDRQGFCNTEETERMVENLKAFRPDLIHLHNLHGYYLNVEVLFHYLKTIDTPVIWTMHDCWAFTGHCAHFQYVGCDRWKTECAHCPGLSQYPVTWNGAHVTRNYEQKKALFNSLKPGQMTIVTPSIWLREQVKQSFLKDQRIIQISNGIDLACFHPETSAFRSSHSMEGDFVMLAVANPWTREKGLADLQKLAGMLKQNQKLIIVGTTKKQASLFHDLPQVLCIPHTESVQELVQIYSAADVLLNTTYQDTFPTVNIEAQACGCPVITYQTGGSTEMLTKKTGIVVERGNPDALNDAVQALASGKIVLKRSDCMIHAQRYSKDAMLGAYRSLYIERTGLPL</sequence>
<evidence type="ECO:0000259" key="1">
    <source>
        <dbReference type="Pfam" id="PF00534"/>
    </source>
</evidence>
<reference evidence="3 4" key="1">
    <citation type="submission" date="2019-08" db="EMBL/GenBank/DDBJ databases">
        <title>In-depth cultivation of the pig gut microbiome towards novel bacterial diversity and tailored functional studies.</title>
        <authorList>
            <person name="Wylensek D."/>
            <person name="Hitch T.C.A."/>
            <person name="Clavel T."/>
        </authorList>
    </citation>
    <scope>NUCLEOTIDE SEQUENCE [LARGE SCALE GENOMIC DNA]</scope>
    <source>
        <strain evidence="3 4">Oil+RF-744-GAM-WT-6</strain>
    </source>
</reference>
<evidence type="ECO:0000313" key="3">
    <source>
        <dbReference type="EMBL" id="MSS58153.1"/>
    </source>
</evidence>
<dbReference type="InterPro" id="IPR001296">
    <property type="entry name" value="Glyco_trans_1"/>
</dbReference>
<dbReference type="PANTHER" id="PTHR45947">
    <property type="entry name" value="SULFOQUINOVOSYL TRANSFERASE SQD2"/>
    <property type="match status" value="1"/>
</dbReference>
<dbReference type="SUPFAM" id="SSF53756">
    <property type="entry name" value="UDP-Glycosyltransferase/glycogen phosphorylase"/>
    <property type="match status" value="1"/>
</dbReference>
<dbReference type="AlphaFoldDB" id="A0A7X2NRM2"/>
<dbReference type="Pfam" id="PF00534">
    <property type="entry name" value="Glycos_transf_1"/>
    <property type="match status" value="1"/>
</dbReference>
<keyword evidence="4" id="KW-1185">Reference proteome</keyword>
<feature type="domain" description="Glycosyl transferase family 1" evidence="1">
    <location>
        <begin position="231"/>
        <end position="368"/>
    </location>
</feature>
<keyword evidence="3" id="KW-0808">Transferase</keyword>
<dbReference type="InterPro" id="IPR050194">
    <property type="entry name" value="Glycosyltransferase_grp1"/>
</dbReference>
<protein>
    <submittedName>
        <fullName evidence="3">Glycosyltransferase</fullName>
    </submittedName>
</protein>
<proteinExistence type="predicted"/>